<dbReference type="EMBL" id="JAWXYG010000012">
    <property type="protein sequence ID" value="KAK4257026.1"/>
    <property type="molecule type" value="Genomic_DNA"/>
</dbReference>
<keyword evidence="10" id="KW-0072">Autophagy</keyword>
<dbReference type="CDD" id="cd14947">
    <property type="entry name" value="NBR1_like"/>
    <property type="match status" value="1"/>
</dbReference>
<comment type="caution">
    <text evidence="17">The sequence shown here is derived from an EMBL/GenBank/DDBJ whole genome shotgun (WGS) entry which is preliminary data.</text>
</comment>
<feature type="domain" description="PB1" evidence="16">
    <location>
        <begin position="4"/>
        <end position="84"/>
    </location>
</feature>
<dbReference type="InterPro" id="IPR000433">
    <property type="entry name" value="Znf_ZZ"/>
</dbReference>
<evidence type="ECO:0000256" key="6">
    <source>
        <dbReference type="ARBA" id="ARBA00022723"/>
    </source>
</evidence>
<dbReference type="InterPro" id="IPR053793">
    <property type="entry name" value="PB1-like"/>
</dbReference>
<dbReference type="PANTHER" id="PTHR20930">
    <property type="entry name" value="OVARIAN CARCINOMA ANTIGEN CA125-RELATED"/>
    <property type="match status" value="1"/>
</dbReference>
<dbReference type="GO" id="GO:0006914">
    <property type="term" value="P:autophagy"/>
    <property type="evidence" value="ECO:0007669"/>
    <property type="project" value="UniProtKB-KW"/>
</dbReference>
<feature type="region of interest" description="Disordered" evidence="13">
    <location>
        <begin position="586"/>
        <end position="608"/>
    </location>
</feature>
<evidence type="ECO:0000256" key="4">
    <source>
        <dbReference type="ARBA" id="ARBA00022448"/>
    </source>
</evidence>
<evidence type="ECO:0000256" key="11">
    <source>
        <dbReference type="ARBA" id="ARBA00023329"/>
    </source>
</evidence>
<feature type="region of interest" description="Disordered" evidence="13">
    <location>
        <begin position="170"/>
        <end position="212"/>
    </location>
</feature>
<dbReference type="GO" id="GO:0008270">
    <property type="term" value="F:zinc ion binding"/>
    <property type="evidence" value="ECO:0007669"/>
    <property type="project" value="UniProtKB-KW"/>
</dbReference>
<evidence type="ECO:0000259" key="14">
    <source>
        <dbReference type="PROSITE" id="PS50030"/>
    </source>
</evidence>
<dbReference type="FunFam" id="1.10.8.10:FF:000085">
    <property type="entry name" value="protein NBR1 homolog"/>
    <property type="match status" value="1"/>
</dbReference>
<comment type="subunit">
    <text evidence="3">Homodimers and heterodimers.</text>
</comment>
<dbReference type="InterPro" id="IPR015940">
    <property type="entry name" value="UBA"/>
</dbReference>
<dbReference type="PROSITE" id="PS50135">
    <property type="entry name" value="ZF_ZZ_2"/>
    <property type="match status" value="1"/>
</dbReference>
<dbReference type="Pfam" id="PF00564">
    <property type="entry name" value="PB1"/>
    <property type="match status" value="1"/>
</dbReference>
<evidence type="ECO:0000256" key="13">
    <source>
        <dbReference type="SAM" id="MobiDB-lite"/>
    </source>
</evidence>
<evidence type="ECO:0000256" key="3">
    <source>
        <dbReference type="ARBA" id="ARBA00011726"/>
    </source>
</evidence>
<dbReference type="SUPFAM" id="SSF54277">
    <property type="entry name" value="CAD &amp; PB1 domains"/>
    <property type="match status" value="1"/>
</dbReference>
<dbReference type="Proteomes" id="UP001293593">
    <property type="component" value="Unassembled WGS sequence"/>
</dbReference>
<comment type="subcellular location">
    <subcellularLocation>
        <location evidence="2">Cytoplasmic vesicle</location>
        <location evidence="2">Autophagosome</location>
    </subcellularLocation>
    <subcellularLocation>
        <location evidence="1">Vacuole</location>
    </subcellularLocation>
</comment>
<dbReference type="Gene3D" id="2.60.40.10">
    <property type="entry name" value="Immunoglobulins"/>
    <property type="match status" value="1"/>
</dbReference>
<dbReference type="FunFam" id="2.60.40.10:FF:000199">
    <property type="entry name" value="next to BRCA1 gene 1 protein-like"/>
    <property type="match status" value="1"/>
</dbReference>
<feature type="domain" description="ZZ-type" evidence="15">
    <location>
        <begin position="346"/>
        <end position="396"/>
    </location>
</feature>
<feature type="domain" description="UBA" evidence="14">
    <location>
        <begin position="680"/>
        <end position="718"/>
    </location>
</feature>
<dbReference type="SUPFAM" id="SSF57850">
    <property type="entry name" value="RING/U-box"/>
    <property type="match status" value="1"/>
</dbReference>
<name>A0AAE1IUH1_9FABA</name>
<dbReference type="PANTHER" id="PTHR20930:SF0">
    <property type="entry name" value="PROTEIN ILRUN"/>
    <property type="match status" value="1"/>
</dbReference>
<keyword evidence="6" id="KW-0479">Metal-binding</keyword>
<evidence type="ECO:0008006" key="19">
    <source>
        <dbReference type="Google" id="ProtNLM"/>
    </source>
</evidence>
<dbReference type="Gene3D" id="3.30.60.90">
    <property type="match status" value="1"/>
</dbReference>
<feature type="compositionally biased region" description="Low complexity" evidence="13">
    <location>
        <begin position="282"/>
        <end position="291"/>
    </location>
</feature>
<evidence type="ECO:0000256" key="10">
    <source>
        <dbReference type="ARBA" id="ARBA00023006"/>
    </source>
</evidence>
<keyword evidence="4" id="KW-0813">Transport</keyword>
<dbReference type="Pfam" id="PF24932">
    <property type="entry name" value="UBA_NBR1_C"/>
    <property type="match status" value="2"/>
</dbReference>
<dbReference type="Gene3D" id="3.10.20.90">
    <property type="entry name" value="Phosphatidylinositol 3-kinase Catalytic Subunit, Chain A, domain 1"/>
    <property type="match status" value="1"/>
</dbReference>
<dbReference type="GO" id="GO:0031410">
    <property type="term" value="C:cytoplasmic vesicle"/>
    <property type="evidence" value="ECO:0007669"/>
    <property type="project" value="UniProtKB-KW"/>
</dbReference>
<evidence type="ECO:0000256" key="8">
    <source>
        <dbReference type="ARBA" id="ARBA00022833"/>
    </source>
</evidence>
<sequence length="766" mass="83751">MESTLVIKVKYGDTLRRFNARVDEDNQLDLDMARLIFKIRSLFNIPLETNFTLRYVDEDGDLVTLVDDDDLLDVMRQNLKFLKIDLHMMNDSVSKPNSVASGSSTPLRSPHTLNPFMGKGNATLSDDLKSVPEPVLDFLSNLSLNLASKAASSGPVIGSLVDSIAKLGQSMSNSNSQPVTAAGTQSKSDASKESVPHVPSCPQPPLVGSPSEVNQQLNEHVTRGVAAPVAPVDLNVAPSDFNPSQYTYADAVRVSSTTPEGDSKKGKKAASDNMKCKGGSHGASSSQAAPGNSSTQSTPMGFIPFVECPFSGLGVVDSALPPFENHRGHPFKRSHSHNGAMGGMFHKGVRCDGCGVYPITGPRYKSKVKENYDLCSICFTAMGNGTDYAKIDRPVPCRRPGPVKPLHEHRHPMTHVLRMRNNLMNQWMSKTRVDSRFILDVTVIDGTLMAPSTAFTKIWRMRNNGTVPWPKGCQLVWIGGDKFSDSHSVNLEIPVEGVLVDKELDIAVDFRAPEAPGQYVSYWRMAFPTGQKFGQRVWVLIQVDASLKESFYDNFQGLNLNIPLQESGSKGPKSIDVNVQPEVDDEDVSFLQSCNPSAPEESGKQQVDEQPWQELGENLFMDETTTVGLGSLPPTTSGEHTSISYPIIDFSETAPAVVPNPQIPEAGAQSSSSGIVGGNSIEETLLKELEEMGFKQVDLNKEILRMNEYDLEQSVDDLCGVSEWDPLLEELREMGFRDNELNRTLLKKNNGSIKRVVLDLVHGEGA</sequence>
<evidence type="ECO:0000256" key="1">
    <source>
        <dbReference type="ARBA" id="ARBA00004116"/>
    </source>
</evidence>
<keyword evidence="9" id="KW-0653">Protein transport</keyword>
<dbReference type="Pfam" id="PF00569">
    <property type="entry name" value="ZZ"/>
    <property type="match status" value="1"/>
</dbReference>
<dbReference type="CDD" id="cd14319">
    <property type="entry name" value="UBA_NBR1"/>
    <property type="match status" value="1"/>
</dbReference>
<keyword evidence="8" id="KW-0862">Zinc</keyword>
<dbReference type="GO" id="GO:0015031">
    <property type="term" value="P:protein transport"/>
    <property type="evidence" value="ECO:0007669"/>
    <property type="project" value="UniProtKB-KW"/>
</dbReference>
<dbReference type="Gene3D" id="1.10.8.10">
    <property type="entry name" value="DNA helicase RuvA subunit, C-terminal domain"/>
    <property type="match status" value="2"/>
</dbReference>
<proteinExistence type="predicted"/>
<keyword evidence="7 12" id="KW-0863">Zinc-finger</keyword>
<keyword evidence="11" id="KW-0968">Cytoplasmic vesicle</keyword>
<dbReference type="InterPro" id="IPR043145">
    <property type="entry name" value="Znf_ZZ_sf"/>
</dbReference>
<dbReference type="InterPro" id="IPR009060">
    <property type="entry name" value="UBA-like_sf"/>
</dbReference>
<evidence type="ECO:0000313" key="18">
    <source>
        <dbReference type="Proteomes" id="UP001293593"/>
    </source>
</evidence>
<dbReference type="InterPro" id="IPR000270">
    <property type="entry name" value="PB1_dom"/>
</dbReference>
<keyword evidence="5" id="KW-0926">Vacuole</keyword>
<evidence type="ECO:0000259" key="16">
    <source>
        <dbReference type="PROSITE" id="PS51745"/>
    </source>
</evidence>
<dbReference type="SMART" id="SM00291">
    <property type="entry name" value="ZnF_ZZ"/>
    <property type="match status" value="1"/>
</dbReference>
<accession>A0AAE1IUH1</accession>
<organism evidence="17 18">
    <name type="scientific">Acacia crassicarpa</name>
    <name type="common">northern wattle</name>
    <dbReference type="NCBI Taxonomy" id="499986"/>
    <lineage>
        <taxon>Eukaryota</taxon>
        <taxon>Viridiplantae</taxon>
        <taxon>Streptophyta</taxon>
        <taxon>Embryophyta</taxon>
        <taxon>Tracheophyta</taxon>
        <taxon>Spermatophyta</taxon>
        <taxon>Magnoliopsida</taxon>
        <taxon>eudicotyledons</taxon>
        <taxon>Gunneridae</taxon>
        <taxon>Pentapetalae</taxon>
        <taxon>rosids</taxon>
        <taxon>fabids</taxon>
        <taxon>Fabales</taxon>
        <taxon>Fabaceae</taxon>
        <taxon>Caesalpinioideae</taxon>
        <taxon>mimosoid clade</taxon>
        <taxon>Acacieae</taxon>
        <taxon>Acacia</taxon>
    </lineage>
</organism>
<dbReference type="InterPro" id="IPR013783">
    <property type="entry name" value="Ig-like_fold"/>
</dbReference>
<gene>
    <name evidence="17" type="ORF">QN277_006671</name>
</gene>
<evidence type="ECO:0000256" key="12">
    <source>
        <dbReference type="PROSITE-ProRule" id="PRU00228"/>
    </source>
</evidence>
<keyword evidence="18" id="KW-1185">Reference proteome</keyword>
<reference evidence="17" key="1">
    <citation type="submission" date="2023-10" db="EMBL/GenBank/DDBJ databases">
        <title>Chromosome-level genome of the transformable northern wattle, Acacia crassicarpa.</title>
        <authorList>
            <person name="Massaro I."/>
            <person name="Sinha N.R."/>
            <person name="Poethig S."/>
            <person name="Leichty A.R."/>
        </authorList>
    </citation>
    <scope>NUCLEOTIDE SEQUENCE</scope>
    <source>
        <strain evidence="17">Acra3RX</strain>
        <tissue evidence="17">Leaf</tissue>
    </source>
</reference>
<evidence type="ECO:0000259" key="15">
    <source>
        <dbReference type="PROSITE" id="PS50135"/>
    </source>
</evidence>
<dbReference type="AlphaFoldDB" id="A0AAE1IUH1"/>
<protein>
    <recommendedName>
        <fullName evidence="19">Protein NBR1 homolog</fullName>
    </recommendedName>
</protein>
<evidence type="ECO:0000313" key="17">
    <source>
        <dbReference type="EMBL" id="KAK4257026.1"/>
    </source>
</evidence>
<dbReference type="Pfam" id="PF16158">
    <property type="entry name" value="N_BRCA1_IG"/>
    <property type="match status" value="1"/>
</dbReference>
<evidence type="ECO:0000256" key="2">
    <source>
        <dbReference type="ARBA" id="ARBA00004419"/>
    </source>
</evidence>
<dbReference type="GO" id="GO:0005776">
    <property type="term" value="C:autophagosome"/>
    <property type="evidence" value="ECO:0007669"/>
    <property type="project" value="UniProtKB-SubCell"/>
</dbReference>
<dbReference type="PROSITE" id="PS51745">
    <property type="entry name" value="PB1"/>
    <property type="match status" value="1"/>
</dbReference>
<evidence type="ECO:0000256" key="5">
    <source>
        <dbReference type="ARBA" id="ARBA00022554"/>
    </source>
</evidence>
<dbReference type="InterPro" id="IPR032350">
    <property type="entry name" value="Nbr1_FW"/>
</dbReference>
<evidence type="ECO:0000256" key="9">
    <source>
        <dbReference type="ARBA" id="ARBA00022927"/>
    </source>
</evidence>
<dbReference type="PROSITE" id="PS50030">
    <property type="entry name" value="UBA"/>
    <property type="match status" value="1"/>
</dbReference>
<feature type="compositionally biased region" description="Polar residues" evidence="13">
    <location>
        <begin position="170"/>
        <end position="188"/>
    </location>
</feature>
<feature type="region of interest" description="Disordered" evidence="13">
    <location>
        <begin position="252"/>
        <end position="296"/>
    </location>
</feature>
<dbReference type="SMART" id="SM00666">
    <property type="entry name" value="PB1"/>
    <property type="match status" value="1"/>
</dbReference>
<evidence type="ECO:0000256" key="7">
    <source>
        <dbReference type="ARBA" id="ARBA00022771"/>
    </source>
</evidence>
<dbReference type="InterPro" id="IPR056893">
    <property type="entry name" value="UBA_Nbr1_C"/>
</dbReference>
<dbReference type="SUPFAM" id="SSF46934">
    <property type="entry name" value="UBA-like"/>
    <property type="match status" value="1"/>
</dbReference>